<dbReference type="EMBL" id="JAEQBW010000003">
    <property type="protein sequence ID" value="MBK6265321.1"/>
    <property type="molecule type" value="Genomic_DNA"/>
</dbReference>
<sequence>MPHAEPFVMIDEMLSVEQNKAVSSFKISENNLMLDRQELNEGGLVENIAQTFAVKAGFQNISRGLAPQVGYVAMIKKLKVYSLVPVGETIITEIIVKTEKPTFVIGEGVTYWKDIIIVSCELMIFINDEKSSDEE</sequence>
<organism evidence="1 2">
    <name type="scientific">Marivirga aurantiaca</name>
    <dbReference type="NCBI Taxonomy" id="2802615"/>
    <lineage>
        <taxon>Bacteria</taxon>
        <taxon>Pseudomonadati</taxon>
        <taxon>Bacteroidota</taxon>
        <taxon>Cytophagia</taxon>
        <taxon>Cytophagales</taxon>
        <taxon>Marivirgaceae</taxon>
        <taxon>Marivirga</taxon>
    </lineage>
</organism>
<comment type="caution">
    <text evidence="1">The sequence shown here is derived from an EMBL/GenBank/DDBJ whole genome shotgun (WGS) entry which is preliminary data.</text>
</comment>
<accession>A0A934WYV4</accession>
<reference evidence="1" key="1">
    <citation type="submission" date="2021-01" db="EMBL/GenBank/DDBJ databases">
        <title>Marivirga aurantiaca sp. nov., isolated from intertidal surface sediments.</title>
        <authorList>
            <person name="Zhang M."/>
        </authorList>
    </citation>
    <scope>NUCLEOTIDE SEQUENCE</scope>
    <source>
        <strain evidence="1">S37H4</strain>
    </source>
</reference>
<dbReference type="RefSeq" id="WP_201430989.1">
    <property type="nucleotide sequence ID" value="NZ_JAEQBW010000003.1"/>
</dbReference>
<dbReference type="InterPro" id="IPR016776">
    <property type="entry name" value="ApeP-like_dehydratase"/>
</dbReference>
<dbReference type="SUPFAM" id="SSF54637">
    <property type="entry name" value="Thioesterase/thiol ester dehydrase-isomerase"/>
    <property type="match status" value="1"/>
</dbReference>
<evidence type="ECO:0000313" key="2">
    <source>
        <dbReference type="Proteomes" id="UP000611723"/>
    </source>
</evidence>
<dbReference type="AlphaFoldDB" id="A0A934WYV4"/>
<evidence type="ECO:0008006" key="3">
    <source>
        <dbReference type="Google" id="ProtNLM"/>
    </source>
</evidence>
<dbReference type="Proteomes" id="UP000611723">
    <property type="component" value="Unassembled WGS sequence"/>
</dbReference>
<dbReference type="Pfam" id="PF22817">
    <property type="entry name" value="ApeP-like"/>
    <property type="match status" value="1"/>
</dbReference>
<evidence type="ECO:0000313" key="1">
    <source>
        <dbReference type="EMBL" id="MBK6265321.1"/>
    </source>
</evidence>
<gene>
    <name evidence="1" type="ORF">JKA74_09735</name>
</gene>
<protein>
    <recommendedName>
        <fullName evidence="3">3-hydroxyacyl-ACP dehydratase</fullName>
    </recommendedName>
</protein>
<name>A0A934WYV4_9BACT</name>
<dbReference type="InterPro" id="IPR029069">
    <property type="entry name" value="HotDog_dom_sf"/>
</dbReference>
<proteinExistence type="predicted"/>
<dbReference type="Gene3D" id="3.10.129.10">
    <property type="entry name" value="Hotdog Thioesterase"/>
    <property type="match status" value="1"/>
</dbReference>
<keyword evidence="2" id="KW-1185">Reference proteome</keyword>